<dbReference type="InterPro" id="IPR017736">
    <property type="entry name" value="Glyco_hydro_1_beta-glucosidase"/>
</dbReference>
<dbReference type="PROSITE" id="PS50932">
    <property type="entry name" value="HTH_LACI_2"/>
    <property type="match status" value="1"/>
</dbReference>
<evidence type="ECO:0000256" key="4">
    <source>
        <dbReference type="ARBA" id="ARBA00022801"/>
    </source>
</evidence>
<comment type="catalytic activity">
    <reaction evidence="1 13">
        <text>Hydrolysis of terminal, non-reducing beta-D-glucosyl residues with release of beta-D-glucose.</text>
        <dbReference type="EC" id="3.2.1.21"/>
    </reaction>
</comment>
<dbReference type="PROSITE" id="PS50943">
    <property type="entry name" value="HTH_CROC1"/>
    <property type="match status" value="1"/>
</dbReference>
<dbReference type="PROSITE" id="PS00653">
    <property type="entry name" value="GLYCOSYL_HYDROL_F1_2"/>
    <property type="match status" value="1"/>
</dbReference>
<comment type="caution">
    <text evidence="16">The sequence shown here is derived from an EMBL/GenBank/DDBJ whole genome shotgun (WGS) entry which is preliminary data.</text>
</comment>
<dbReference type="SUPFAM" id="SSF47413">
    <property type="entry name" value="lambda repressor-like DNA-binding domains"/>
    <property type="match status" value="1"/>
</dbReference>
<keyword evidence="5" id="KW-0136">Cellulose degradation</keyword>
<dbReference type="SUPFAM" id="SSF53822">
    <property type="entry name" value="Periplasmic binding protein-like I"/>
    <property type="match status" value="1"/>
</dbReference>
<dbReference type="Pfam" id="PF13377">
    <property type="entry name" value="Peripla_BP_3"/>
    <property type="match status" value="1"/>
</dbReference>
<comment type="similarity">
    <text evidence="2 13">Belongs to the glycosyl hydrolase 1 family.</text>
</comment>
<organism evidence="16 17">
    <name type="scientific">Streptosporangium fragile</name>
    <dbReference type="NCBI Taxonomy" id="46186"/>
    <lineage>
        <taxon>Bacteria</taxon>
        <taxon>Bacillati</taxon>
        <taxon>Actinomycetota</taxon>
        <taxon>Actinomycetes</taxon>
        <taxon>Streptosporangiales</taxon>
        <taxon>Streptosporangiaceae</taxon>
        <taxon>Streptosporangium</taxon>
    </lineage>
</organism>
<dbReference type="RefSeq" id="WP_425581944.1">
    <property type="nucleotide sequence ID" value="NZ_BAAAVI010000004.1"/>
</dbReference>
<dbReference type="InterPro" id="IPR001360">
    <property type="entry name" value="Glyco_hydro_1"/>
</dbReference>
<feature type="domain" description="HTH lacI-type" evidence="14">
    <location>
        <begin position="476"/>
        <end position="530"/>
    </location>
</feature>
<gene>
    <name evidence="16" type="ORF">GCM10010517_07950</name>
</gene>
<name>A0ABN3VR29_9ACTN</name>
<evidence type="ECO:0000256" key="1">
    <source>
        <dbReference type="ARBA" id="ARBA00000448"/>
    </source>
</evidence>
<dbReference type="Pfam" id="PF00232">
    <property type="entry name" value="Glyco_hydro_1"/>
    <property type="match status" value="1"/>
</dbReference>
<keyword evidence="7" id="KW-0238">DNA-binding</keyword>
<dbReference type="InterPro" id="IPR033132">
    <property type="entry name" value="GH_1_N_CS"/>
</dbReference>
<dbReference type="CDD" id="cd01392">
    <property type="entry name" value="HTH_LacI"/>
    <property type="match status" value="1"/>
</dbReference>
<keyword evidence="4 13" id="KW-0378">Hydrolase</keyword>
<dbReference type="Gene3D" id="3.40.50.2300">
    <property type="match status" value="2"/>
</dbReference>
<feature type="active site" description="Nucleophile" evidence="12">
    <location>
        <position position="376"/>
    </location>
</feature>
<feature type="domain" description="HTH cro/C1-type" evidence="15">
    <location>
        <begin position="477"/>
        <end position="503"/>
    </location>
</feature>
<dbReference type="Gene3D" id="1.10.260.40">
    <property type="entry name" value="lambda repressor-like DNA-binding domains"/>
    <property type="match status" value="1"/>
</dbReference>
<evidence type="ECO:0000256" key="13">
    <source>
        <dbReference type="RuleBase" id="RU361175"/>
    </source>
</evidence>
<keyword evidence="17" id="KW-1185">Reference proteome</keyword>
<dbReference type="InterPro" id="IPR017853">
    <property type="entry name" value="GH"/>
</dbReference>
<dbReference type="CDD" id="cd06267">
    <property type="entry name" value="PBP1_LacI_sugar_binding-like"/>
    <property type="match status" value="1"/>
</dbReference>
<evidence type="ECO:0000256" key="3">
    <source>
        <dbReference type="ARBA" id="ARBA00012744"/>
    </source>
</evidence>
<evidence type="ECO:0000259" key="15">
    <source>
        <dbReference type="PROSITE" id="PS50943"/>
    </source>
</evidence>
<evidence type="ECO:0000256" key="2">
    <source>
        <dbReference type="ARBA" id="ARBA00010838"/>
    </source>
</evidence>
<dbReference type="SUPFAM" id="SSF51445">
    <property type="entry name" value="(Trans)glycosidases"/>
    <property type="match status" value="1"/>
</dbReference>
<dbReference type="InterPro" id="IPR000843">
    <property type="entry name" value="HTH_LacI"/>
</dbReference>
<evidence type="ECO:0000313" key="17">
    <source>
        <dbReference type="Proteomes" id="UP001500831"/>
    </source>
</evidence>
<dbReference type="PANTHER" id="PTHR10353">
    <property type="entry name" value="GLYCOSYL HYDROLASE"/>
    <property type="match status" value="1"/>
</dbReference>
<keyword evidence="6" id="KW-0805">Transcription regulation</keyword>
<dbReference type="PRINTS" id="PR00131">
    <property type="entry name" value="GLHYDRLASE1"/>
</dbReference>
<evidence type="ECO:0000256" key="11">
    <source>
        <dbReference type="ARBA" id="ARBA00023326"/>
    </source>
</evidence>
<dbReference type="InterPro" id="IPR046335">
    <property type="entry name" value="LacI/GalR-like_sensor"/>
</dbReference>
<keyword evidence="10 13" id="KW-0326">Glycosidase</keyword>
<dbReference type="InterPro" id="IPR028082">
    <property type="entry name" value="Peripla_BP_I"/>
</dbReference>
<dbReference type="InterPro" id="IPR018120">
    <property type="entry name" value="Glyco_hydro_1_AS"/>
</dbReference>
<dbReference type="Proteomes" id="UP001500831">
    <property type="component" value="Unassembled WGS sequence"/>
</dbReference>
<protein>
    <recommendedName>
        <fullName evidence="3 13">Beta-glucosidase</fullName>
        <ecNumber evidence="3 13">3.2.1.21</ecNumber>
    </recommendedName>
</protein>
<dbReference type="PROSITE" id="PS00572">
    <property type="entry name" value="GLYCOSYL_HYDROL_F1_1"/>
    <property type="match status" value="1"/>
</dbReference>
<evidence type="ECO:0000256" key="8">
    <source>
        <dbReference type="ARBA" id="ARBA00023163"/>
    </source>
</evidence>
<dbReference type="SMART" id="SM00354">
    <property type="entry name" value="HTH_LACI"/>
    <property type="match status" value="1"/>
</dbReference>
<sequence length="803" mass="86579">MTATTISARGETLSFPDGFVWGAATAAYQVEGATREGGRGVSIWDTFSRTPGRVAGGHTGDVACDHYHRHADDVRMMAELGLGAYRFSVAWPRVQPSGSGPVNAAGLDFYDRLVNELLAADITPYVTLYHWDLPQELEDRGGWTDRDTAHRFADYARAVHDRLGDRVGTWMTINEPWVAAFLGYGIGAHAPGRASAAEAFRASHHLLLAHGLGARVLRDAGAREIALTLNLAPVMTPGQVSDPDLVPSAADAEAVNRVDCLLNRQFLDPVLRGEYPEPVLAIVDRIAGLGHVLDGDLETINQPIDLLGINYYTPCVVRSEPGEPANAAYPGTEDVMFSGAHAPTTAMGWPIVPTGLSRLLVRLSRDFPEVGLIVTENGAAFDDVVTGDRVHDTDRTAFFDNHLRAAHEAIEAGVDLRGFLAWSLMDNFEWAEGYHKRFGIVHVDFETQRRLPKDSALWYREVIRRNGLRRERARRPTLEAVAARAGVSRSTVSRVINGESMVSDEFREIVMKAVAELGYVPNSAARSLVTRRTDTVALVVSDVSDGSHAGDSLFSATVRSTVRELEEAGKHVTLMLADTPRSRQRVEQYVTSGHVDGVVLVSAHGADTLPGALAGTSVPAVLLGRPAVATRTPYVDVDNAGGAAAAVRHLLDRGRSRIAAISGPPDVTAAQERLRGYRETLREAGHRLIVAVGDLTHASGAEAMRRLLRDDPGLDAVFAAGDLMALGALRVLHESGRRVPDDVAVVGFDDIEAACYAVPPLTTVRGLRAEQARAAVRLLLRHLDGGPVSSATLPTELVIRQST</sequence>
<keyword evidence="8" id="KW-0804">Transcription</keyword>
<dbReference type="PANTHER" id="PTHR10353:SF36">
    <property type="entry name" value="LP05116P"/>
    <property type="match status" value="1"/>
</dbReference>
<accession>A0ABN3VR29</accession>
<dbReference type="InterPro" id="IPR010982">
    <property type="entry name" value="Lambda_DNA-bd_dom_sf"/>
</dbReference>
<dbReference type="EC" id="3.2.1.21" evidence="3 13"/>
<evidence type="ECO:0000256" key="9">
    <source>
        <dbReference type="ARBA" id="ARBA00023277"/>
    </source>
</evidence>
<evidence type="ECO:0000256" key="12">
    <source>
        <dbReference type="PROSITE-ProRule" id="PRU10055"/>
    </source>
</evidence>
<keyword evidence="9" id="KW-0119">Carbohydrate metabolism</keyword>
<reference evidence="16 17" key="1">
    <citation type="journal article" date="2019" name="Int. J. Syst. Evol. Microbiol.">
        <title>The Global Catalogue of Microorganisms (GCM) 10K type strain sequencing project: providing services to taxonomists for standard genome sequencing and annotation.</title>
        <authorList>
            <consortium name="The Broad Institute Genomics Platform"/>
            <consortium name="The Broad Institute Genome Sequencing Center for Infectious Disease"/>
            <person name="Wu L."/>
            <person name="Ma J."/>
        </authorList>
    </citation>
    <scope>NUCLEOTIDE SEQUENCE [LARGE SCALE GENOMIC DNA]</scope>
    <source>
        <strain evidence="16 17">JCM 6242</strain>
    </source>
</reference>
<evidence type="ECO:0000256" key="7">
    <source>
        <dbReference type="ARBA" id="ARBA00023125"/>
    </source>
</evidence>
<evidence type="ECO:0000256" key="6">
    <source>
        <dbReference type="ARBA" id="ARBA00023015"/>
    </source>
</evidence>
<dbReference type="NCBIfam" id="TIGR03356">
    <property type="entry name" value="BGL"/>
    <property type="match status" value="1"/>
</dbReference>
<evidence type="ECO:0000313" key="16">
    <source>
        <dbReference type="EMBL" id="GAA2850484.1"/>
    </source>
</evidence>
<keyword evidence="11" id="KW-0624">Polysaccharide degradation</keyword>
<evidence type="ECO:0000256" key="10">
    <source>
        <dbReference type="ARBA" id="ARBA00023295"/>
    </source>
</evidence>
<evidence type="ECO:0000256" key="5">
    <source>
        <dbReference type="ARBA" id="ARBA00023001"/>
    </source>
</evidence>
<dbReference type="Gene3D" id="3.20.20.80">
    <property type="entry name" value="Glycosidases"/>
    <property type="match status" value="1"/>
</dbReference>
<evidence type="ECO:0000259" key="14">
    <source>
        <dbReference type="PROSITE" id="PS50932"/>
    </source>
</evidence>
<dbReference type="InterPro" id="IPR001387">
    <property type="entry name" value="Cro/C1-type_HTH"/>
</dbReference>
<dbReference type="EMBL" id="BAAAVI010000004">
    <property type="protein sequence ID" value="GAA2850484.1"/>
    <property type="molecule type" value="Genomic_DNA"/>
</dbReference>
<dbReference type="Pfam" id="PF00356">
    <property type="entry name" value="LacI"/>
    <property type="match status" value="1"/>
</dbReference>
<proteinExistence type="inferred from homology"/>